<dbReference type="GO" id="GO:0004659">
    <property type="term" value="F:prenyltransferase activity"/>
    <property type="evidence" value="ECO:0007669"/>
    <property type="project" value="InterPro"/>
</dbReference>
<dbReference type="RefSeq" id="WP_229882093.1">
    <property type="nucleotide sequence ID" value="NZ_BMVG01000020.1"/>
</dbReference>
<keyword evidence="8" id="KW-1185">Reference proteome</keyword>
<dbReference type="PROSITE" id="PS00723">
    <property type="entry name" value="POLYPRENYL_SYNTHASE_1"/>
    <property type="match status" value="1"/>
</dbReference>
<name>A0A919D5B4_9ACTN</name>
<organism evidence="7 8">
    <name type="scientific">Streptomyces alanosinicus</name>
    <dbReference type="NCBI Taxonomy" id="68171"/>
    <lineage>
        <taxon>Bacteria</taxon>
        <taxon>Bacillati</taxon>
        <taxon>Actinomycetota</taxon>
        <taxon>Actinomycetes</taxon>
        <taxon>Kitasatosporales</taxon>
        <taxon>Streptomycetaceae</taxon>
        <taxon>Streptomyces</taxon>
    </lineage>
</organism>
<dbReference type="SUPFAM" id="SSF48576">
    <property type="entry name" value="Terpenoid synthases"/>
    <property type="match status" value="1"/>
</dbReference>
<protein>
    <submittedName>
        <fullName evidence="7">Geranylgeranyl pyrophosphate synthase</fullName>
    </submittedName>
</protein>
<accession>A0A919D5B4</accession>
<dbReference type="PANTHER" id="PTHR12001:SF85">
    <property type="entry name" value="SHORT CHAIN ISOPRENYL DIPHOSPHATE SYNTHASE"/>
    <property type="match status" value="1"/>
</dbReference>
<dbReference type="Gene3D" id="1.10.600.10">
    <property type="entry name" value="Farnesyl Diphosphate Synthase"/>
    <property type="match status" value="1"/>
</dbReference>
<reference evidence="7" key="1">
    <citation type="journal article" date="2014" name="Int. J. Syst. Evol. Microbiol.">
        <title>Complete genome sequence of Corynebacterium casei LMG S-19264T (=DSM 44701T), isolated from a smear-ripened cheese.</title>
        <authorList>
            <consortium name="US DOE Joint Genome Institute (JGI-PGF)"/>
            <person name="Walter F."/>
            <person name="Albersmeier A."/>
            <person name="Kalinowski J."/>
            <person name="Ruckert C."/>
        </authorList>
    </citation>
    <scope>NUCLEOTIDE SEQUENCE</scope>
    <source>
        <strain evidence="7">JCM 4714</strain>
    </source>
</reference>
<evidence type="ECO:0000256" key="5">
    <source>
        <dbReference type="ARBA" id="ARBA00022842"/>
    </source>
</evidence>
<evidence type="ECO:0000256" key="1">
    <source>
        <dbReference type="ARBA" id="ARBA00001946"/>
    </source>
</evidence>
<gene>
    <name evidence="7" type="ORF">GCM10010339_63140</name>
</gene>
<proteinExistence type="inferred from homology"/>
<sequence length="345" mass="36405">MVDARLDDFQAAKERTAAAQGLPAELSRALGDFLAAGGKRLRPLLCVLGWHTAGRARGQAPAPVVQVAASLEMFHAFCLIHDDIMDDSATRRGRPTVHRALAALHQGRAGRGAADRLGTSAAILVGDLALAWADELLHTADLTSAQLTAVLPLVDAMRTEVVYGQYLDLLTTGHTGEDVEVALRIARYKTATYTCERPLQVGAALAGASAAVRSALSAYALPIGEAFQLRDDILGAFGDPAATGKSSWEDLRDGKHTVLMALALQRADAVQREALHTLVGDPALSEEGAARIRDILTATGALQAVEGMIAHRRARAQHALEQAPFPPAATAALRQLADATTTRTT</sequence>
<comment type="caution">
    <text evidence="7">The sequence shown here is derived from an EMBL/GenBank/DDBJ whole genome shotgun (WGS) entry which is preliminary data.</text>
</comment>
<evidence type="ECO:0000313" key="8">
    <source>
        <dbReference type="Proteomes" id="UP000655443"/>
    </source>
</evidence>
<keyword evidence="3 6" id="KW-0808">Transferase</keyword>
<dbReference type="SFLD" id="SFLDG01017">
    <property type="entry name" value="Polyprenyl_Transferase_Like"/>
    <property type="match status" value="1"/>
</dbReference>
<evidence type="ECO:0000256" key="6">
    <source>
        <dbReference type="RuleBase" id="RU004466"/>
    </source>
</evidence>
<keyword evidence="5" id="KW-0460">Magnesium</keyword>
<dbReference type="GO" id="GO:0046872">
    <property type="term" value="F:metal ion binding"/>
    <property type="evidence" value="ECO:0007669"/>
    <property type="project" value="UniProtKB-KW"/>
</dbReference>
<comment type="cofactor">
    <cofactor evidence="1">
        <name>Mg(2+)</name>
        <dbReference type="ChEBI" id="CHEBI:18420"/>
    </cofactor>
</comment>
<dbReference type="PROSITE" id="PS00444">
    <property type="entry name" value="POLYPRENYL_SYNTHASE_2"/>
    <property type="match status" value="1"/>
</dbReference>
<dbReference type="SFLD" id="SFLDS00005">
    <property type="entry name" value="Isoprenoid_Synthase_Type_I"/>
    <property type="match status" value="1"/>
</dbReference>
<reference evidence="7" key="2">
    <citation type="submission" date="2020-09" db="EMBL/GenBank/DDBJ databases">
        <authorList>
            <person name="Sun Q."/>
            <person name="Ohkuma M."/>
        </authorList>
    </citation>
    <scope>NUCLEOTIDE SEQUENCE</scope>
    <source>
        <strain evidence="7">JCM 4714</strain>
    </source>
</reference>
<dbReference type="CDD" id="cd00685">
    <property type="entry name" value="Trans_IPPS_HT"/>
    <property type="match status" value="1"/>
</dbReference>
<dbReference type="InterPro" id="IPR000092">
    <property type="entry name" value="Polyprenyl_synt"/>
</dbReference>
<dbReference type="InterPro" id="IPR033749">
    <property type="entry name" value="Polyprenyl_synt_CS"/>
</dbReference>
<dbReference type="PANTHER" id="PTHR12001">
    <property type="entry name" value="GERANYLGERANYL PYROPHOSPHATE SYNTHASE"/>
    <property type="match status" value="1"/>
</dbReference>
<dbReference type="Pfam" id="PF00348">
    <property type="entry name" value="polyprenyl_synt"/>
    <property type="match status" value="1"/>
</dbReference>
<dbReference type="Proteomes" id="UP000655443">
    <property type="component" value="Unassembled WGS sequence"/>
</dbReference>
<evidence type="ECO:0000256" key="3">
    <source>
        <dbReference type="ARBA" id="ARBA00022679"/>
    </source>
</evidence>
<dbReference type="InterPro" id="IPR008949">
    <property type="entry name" value="Isoprenoid_synthase_dom_sf"/>
</dbReference>
<keyword evidence="4" id="KW-0479">Metal-binding</keyword>
<evidence type="ECO:0000313" key="7">
    <source>
        <dbReference type="EMBL" id="GHE09732.1"/>
    </source>
</evidence>
<dbReference type="EMBL" id="BMVG01000020">
    <property type="protein sequence ID" value="GHE09732.1"/>
    <property type="molecule type" value="Genomic_DNA"/>
</dbReference>
<evidence type="ECO:0000256" key="2">
    <source>
        <dbReference type="ARBA" id="ARBA00006706"/>
    </source>
</evidence>
<comment type="similarity">
    <text evidence="2 6">Belongs to the FPP/GGPP synthase family.</text>
</comment>
<evidence type="ECO:0000256" key="4">
    <source>
        <dbReference type="ARBA" id="ARBA00022723"/>
    </source>
</evidence>
<dbReference type="AlphaFoldDB" id="A0A919D5B4"/>
<dbReference type="GO" id="GO:0008299">
    <property type="term" value="P:isoprenoid biosynthetic process"/>
    <property type="evidence" value="ECO:0007669"/>
    <property type="project" value="InterPro"/>
</dbReference>